<evidence type="ECO:0000313" key="7">
    <source>
        <dbReference type="Proteomes" id="UP000053789"/>
    </source>
</evidence>
<organism evidence="6 7">
    <name type="scientific">Cladophialophora bantiana (strain ATCC 10958 / CBS 173.52 / CDC B-1940 / NIH 8579)</name>
    <name type="common">Xylohypha bantiana</name>
    <dbReference type="NCBI Taxonomy" id="1442370"/>
    <lineage>
        <taxon>Eukaryota</taxon>
        <taxon>Fungi</taxon>
        <taxon>Dikarya</taxon>
        <taxon>Ascomycota</taxon>
        <taxon>Pezizomycotina</taxon>
        <taxon>Eurotiomycetes</taxon>
        <taxon>Chaetothyriomycetidae</taxon>
        <taxon>Chaetothyriales</taxon>
        <taxon>Herpotrichiellaceae</taxon>
        <taxon>Cladophialophora</taxon>
    </lineage>
</organism>
<dbReference type="GO" id="GO:0070154">
    <property type="term" value="P:mitochondrial lysyl-tRNA aminoacylation"/>
    <property type="evidence" value="ECO:0007669"/>
    <property type="project" value="TreeGrafter"/>
</dbReference>
<dbReference type="Gene3D" id="2.40.50.140">
    <property type="entry name" value="Nucleic acid-binding proteins"/>
    <property type="match status" value="1"/>
</dbReference>
<keyword evidence="2" id="KW-0547">Nucleotide-binding</keyword>
<dbReference type="GeneID" id="27704891"/>
<dbReference type="InterPro" id="IPR004364">
    <property type="entry name" value="Aa-tRNA-synt_II"/>
</dbReference>
<protein>
    <submittedName>
        <fullName evidence="6">Lysine-tRNA ligase</fullName>
    </submittedName>
</protein>
<dbReference type="GO" id="GO:0000049">
    <property type="term" value="F:tRNA binding"/>
    <property type="evidence" value="ECO:0007669"/>
    <property type="project" value="TreeGrafter"/>
</dbReference>
<dbReference type="GO" id="GO:0005739">
    <property type="term" value="C:mitochondrion"/>
    <property type="evidence" value="ECO:0007669"/>
    <property type="project" value="TreeGrafter"/>
</dbReference>
<dbReference type="RefSeq" id="XP_016613996.1">
    <property type="nucleotide sequence ID" value="XM_016769671.1"/>
</dbReference>
<dbReference type="Pfam" id="PF00152">
    <property type="entry name" value="tRNA-synt_2"/>
    <property type="match status" value="1"/>
</dbReference>
<evidence type="ECO:0000256" key="1">
    <source>
        <dbReference type="ARBA" id="ARBA00022598"/>
    </source>
</evidence>
<dbReference type="InterPro" id="IPR006195">
    <property type="entry name" value="aa-tRNA-synth_II"/>
</dbReference>
<dbReference type="EMBL" id="KN847004">
    <property type="protein sequence ID" value="KIW87327.1"/>
    <property type="molecule type" value="Genomic_DNA"/>
</dbReference>
<dbReference type="GO" id="GO:0004824">
    <property type="term" value="F:lysine-tRNA ligase activity"/>
    <property type="evidence" value="ECO:0007669"/>
    <property type="project" value="InterPro"/>
</dbReference>
<sequence length="627" mass="70069">MAFDSLAGAKKSVIKLLRRFVPEATTGSPVSIDFHGRKSRLQTPPWMPRPYFAVGAPRLSSHSAFKAESPHATKEVQERMQELQCSSIPLYPRFQHTHQARSFQSLEAQVNNSADKDDLTTQNVLTELPVSGRISSIRLSSSKLAFVDIIEDQMKLQVMLSHSSFAGSGVTMADFKHFCRLLRRGDYISLKGFQPYKAKNGQLSIQASTLPVILSPCLQRFPVEHRGFATTELAESNYQPRHVEMQTDPQIIETFKARSALIRAMRQFFESRSFVEVSTPILSSAAGGATAKAFETKATEFPHRKLSLRIAPELWLKRLIVGGMDKIFEIGPSFRNEGLDKTHNPEFTTCEFYAVRHDLRQLMDMTKQLITDITLAIKALPDRYTNAPSYLLDSVQGPYEEIDFIPSLNSALGINLTNLSSPSAHSQLLEIFHSHNLTLPGNPTIPRLVDKLSSLYLEPRSSRKPVWITNIPECLSPLAKSYIHPTAPNDQPVAARAELFIAGKEVVNCYEEENSPFEQRRKFLDQQKYANLNTSARPNLAYNGTKTDQADAEEVEEVMKVDEDYLQALEWGLPPTGGWGCGIDRLVMLFTGKERIGDVLSFGNLRAVTRGAEAQSHAADRGGKSSR</sequence>
<evidence type="ECO:0000313" key="6">
    <source>
        <dbReference type="EMBL" id="KIW87327.1"/>
    </source>
</evidence>
<dbReference type="SUPFAM" id="SSF55681">
    <property type="entry name" value="Class II aaRS and biotin synthetases"/>
    <property type="match status" value="1"/>
</dbReference>
<dbReference type="HOGENOM" id="CLU_008255_6_0_1"/>
<accession>A0A0D2FKW1</accession>
<feature type="domain" description="Aminoacyl-transfer RNA synthetases class-II family profile" evidence="5">
    <location>
        <begin position="255"/>
        <end position="598"/>
    </location>
</feature>
<keyword evidence="3" id="KW-0067">ATP-binding</keyword>
<dbReference type="InterPro" id="IPR045864">
    <property type="entry name" value="aa-tRNA-synth_II/BPL/LPL"/>
</dbReference>
<evidence type="ECO:0000259" key="5">
    <source>
        <dbReference type="PROSITE" id="PS50862"/>
    </source>
</evidence>
<dbReference type="PANTHER" id="PTHR42918">
    <property type="entry name" value="LYSYL-TRNA SYNTHETASE"/>
    <property type="match status" value="1"/>
</dbReference>
<dbReference type="Gene3D" id="3.30.930.10">
    <property type="entry name" value="Bira Bifunctional Protein, Domain 2"/>
    <property type="match status" value="1"/>
</dbReference>
<dbReference type="AlphaFoldDB" id="A0A0D2FKW1"/>
<name>A0A0D2FKW1_CLAB1</name>
<dbReference type="VEuPathDB" id="FungiDB:Z519_11963"/>
<dbReference type="PANTHER" id="PTHR42918:SF5">
    <property type="entry name" value="LYSINE--TRNA LIGASE, MITOCHONDRIAL"/>
    <property type="match status" value="1"/>
</dbReference>
<evidence type="ECO:0000256" key="3">
    <source>
        <dbReference type="ARBA" id="ARBA00022840"/>
    </source>
</evidence>
<dbReference type="InterPro" id="IPR018149">
    <property type="entry name" value="Lys-tRNA-synth_II_C"/>
</dbReference>
<dbReference type="OrthoDB" id="21243at2759"/>
<dbReference type="InterPro" id="IPR012340">
    <property type="entry name" value="NA-bd_OB-fold"/>
</dbReference>
<keyword evidence="7" id="KW-1185">Reference proteome</keyword>
<gene>
    <name evidence="6" type="ORF">Z519_11963</name>
</gene>
<dbReference type="SUPFAM" id="SSF50249">
    <property type="entry name" value="Nucleic acid-binding proteins"/>
    <property type="match status" value="1"/>
</dbReference>
<reference evidence="6" key="1">
    <citation type="submission" date="2015-01" db="EMBL/GenBank/DDBJ databases">
        <title>The Genome Sequence of Cladophialophora bantiana CBS 173.52.</title>
        <authorList>
            <consortium name="The Broad Institute Genomics Platform"/>
            <person name="Cuomo C."/>
            <person name="de Hoog S."/>
            <person name="Gorbushina A."/>
            <person name="Stielow B."/>
            <person name="Teixiera M."/>
            <person name="Abouelleil A."/>
            <person name="Chapman S.B."/>
            <person name="Priest M."/>
            <person name="Young S.K."/>
            <person name="Wortman J."/>
            <person name="Nusbaum C."/>
            <person name="Birren B."/>
        </authorList>
    </citation>
    <scope>NUCLEOTIDE SEQUENCE [LARGE SCALE GENOMIC DNA]</scope>
    <source>
        <strain evidence="6">CBS 173.52</strain>
    </source>
</reference>
<keyword evidence="4" id="KW-0030">Aminoacyl-tRNA synthetase</keyword>
<proteinExistence type="predicted"/>
<evidence type="ECO:0000256" key="2">
    <source>
        <dbReference type="ARBA" id="ARBA00022741"/>
    </source>
</evidence>
<dbReference type="Proteomes" id="UP000053789">
    <property type="component" value="Unassembled WGS sequence"/>
</dbReference>
<dbReference type="PRINTS" id="PR00982">
    <property type="entry name" value="TRNASYNTHLYS"/>
</dbReference>
<dbReference type="PROSITE" id="PS50862">
    <property type="entry name" value="AA_TRNA_LIGASE_II"/>
    <property type="match status" value="1"/>
</dbReference>
<keyword evidence="1 6" id="KW-0436">Ligase</keyword>
<dbReference type="GO" id="GO:0005524">
    <property type="term" value="F:ATP binding"/>
    <property type="evidence" value="ECO:0007669"/>
    <property type="project" value="UniProtKB-KW"/>
</dbReference>
<evidence type="ECO:0000256" key="4">
    <source>
        <dbReference type="ARBA" id="ARBA00023146"/>
    </source>
</evidence>